<dbReference type="RefSeq" id="WP_330194744.1">
    <property type="nucleotide sequence ID" value="NZ_JAZDRO010000001.1"/>
</dbReference>
<gene>
    <name evidence="5" type="ORF">V0U35_00815</name>
</gene>
<feature type="domain" description="MobA-like NTP transferase" evidence="4">
    <location>
        <begin position="11"/>
        <end position="140"/>
    </location>
</feature>
<keyword evidence="6" id="KW-1185">Reference proteome</keyword>
<dbReference type="EMBL" id="JAZDRO010000001">
    <property type="protein sequence ID" value="MEE2565205.1"/>
    <property type="molecule type" value="Genomic_DNA"/>
</dbReference>
<dbReference type="Gene3D" id="3.90.550.10">
    <property type="entry name" value="Spore Coat Polysaccharide Biosynthesis Protein SpsA, Chain A"/>
    <property type="match status" value="1"/>
</dbReference>
<organism evidence="5 6">
    <name type="scientific">Hyphobacterium marinum</name>
    <dbReference type="NCBI Taxonomy" id="3116574"/>
    <lineage>
        <taxon>Bacteria</taxon>
        <taxon>Pseudomonadati</taxon>
        <taxon>Pseudomonadota</taxon>
        <taxon>Alphaproteobacteria</taxon>
        <taxon>Maricaulales</taxon>
        <taxon>Maricaulaceae</taxon>
        <taxon>Hyphobacterium</taxon>
    </lineage>
</organism>
<dbReference type="Pfam" id="PF12804">
    <property type="entry name" value="NTP_transf_3"/>
    <property type="match status" value="1"/>
</dbReference>
<evidence type="ECO:0000256" key="2">
    <source>
        <dbReference type="ARBA" id="ARBA00022695"/>
    </source>
</evidence>
<accession>A0ABU7LUI3</accession>
<dbReference type="InterPro" id="IPR050065">
    <property type="entry name" value="GlmU-like"/>
</dbReference>
<evidence type="ECO:0000259" key="4">
    <source>
        <dbReference type="Pfam" id="PF12804"/>
    </source>
</evidence>
<dbReference type="InterPro" id="IPR029044">
    <property type="entry name" value="Nucleotide-diphossugar_trans"/>
</dbReference>
<comment type="caution">
    <text evidence="5">The sequence shown here is derived from an EMBL/GenBank/DDBJ whole genome shotgun (WGS) entry which is preliminary data.</text>
</comment>
<keyword evidence="3" id="KW-0460">Magnesium</keyword>
<dbReference type="CDD" id="cd06422">
    <property type="entry name" value="NTP_transferase_like_1"/>
    <property type="match status" value="1"/>
</dbReference>
<dbReference type="Proteomes" id="UP001310692">
    <property type="component" value="Unassembled WGS sequence"/>
</dbReference>
<name>A0ABU7LUI3_9PROT</name>
<proteinExistence type="predicted"/>
<evidence type="ECO:0000256" key="3">
    <source>
        <dbReference type="ARBA" id="ARBA00022842"/>
    </source>
</evidence>
<sequence>MTTPIRTGMALAAGRGTRMKPLTDTRPKALVEVGGKTLLDWALDRFADAGVENTVVNIHHFADQMEDHLSRREGAPAVTISDERDELLETGGGLVKALPLLGNDPVFVTNIDAVWVDEWGNELKRLAAHWNPAEMDVLLLLAPIERTLGFDGPGDFFVDPTGGLEWRGDRDKAPFAYAGAHIVNPAIFRGEAIRRFSLVETWKKLSAQGRLHGLPMDSFWMHVGDPDAREAAEAHLKAMRA</sequence>
<keyword evidence="2" id="KW-0548">Nucleotidyltransferase</keyword>
<evidence type="ECO:0000256" key="1">
    <source>
        <dbReference type="ARBA" id="ARBA00022679"/>
    </source>
</evidence>
<dbReference type="PANTHER" id="PTHR43584:SF8">
    <property type="entry name" value="N-ACETYLMURAMATE ALPHA-1-PHOSPHATE URIDYLYLTRANSFERASE"/>
    <property type="match status" value="1"/>
</dbReference>
<evidence type="ECO:0000313" key="6">
    <source>
        <dbReference type="Proteomes" id="UP001310692"/>
    </source>
</evidence>
<dbReference type="InterPro" id="IPR025877">
    <property type="entry name" value="MobA-like_NTP_Trfase"/>
</dbReference>
<reference evidence="5 6" key="1">
    <citation type="submission" date="2024-01" db="EMBL/GenBank/DDBJ databases">
        <title>Hyphobacterium bacterium isolated from marine sediment.</title>
        <authorList>
            <person name="Zhao S."/>
        </authorList>
    </citation>
    <scope>NUCLEOTIDE SEQUENCE [LARGE SCALE GENOMIC DNA]</scope>
    <source>
        <strain evidence="5 6">Y60-23</strain>
    </source>
</reference>
<dbReference type="SUPFAM" id="SSF53448">
    <property type="entry name" value="Nucleotide-diphospho-sugar transferases"/>
    <property type="match status" value="1"/>
</dbReference>
<protein>
    <submittedName>
        <fullName evidence="5">Nucleotidyltransferase family protein</fullName>
    </submittedName>
</protein>
<keyword evidence="1" id="KW-0808">Transferase</keyword>
<evidence type="ECO:0000313" key="5">
    <source>
        <dbReference type="EMBL" id="MEE2565205.1"/>
    </source>
</evidence>
<dbReference type="PANTHER" id="PTHR43584">
    <property type="entry name" value="NUCLEOTIDYL TRANSFERASE"/>
    <property type="match status" value="1"/>
</dbReference>